<dbReference type="RefSeq" id="WP_304416306.1">
    <property type="nucleotide sequence ID" value="NZ_JANAIE010000002.1"/>
</dbReference>
<keyword evidence="3" id="KW-1185">Reference proteome</keyword>
<protein>
    <submittedName>
        <fullName evidence="2">Copper resistance protein NlpE</fullName>
    </submittedName>
</protein>
<dbReference type="Proteomes" id="UP001152599">
    <property type="component" value="Unassembled WGS sequence"/>
</dbReference>
<name>A0A9X4RUJ8_9FLAO</name>
<sequence>MKRWLFSFALIGILFSCNNKAAEATAVEASQEKAIPKTDTADWIGEYFGTVPSSKDIGLEMKLILNPSNTYSLQITHLRTNPKDNEVKEFTGDIHWDEDSTTIVLKELDSLSNKFKVKPGKVEYLNPDATPNTGTLAEFYTLKKK</sequence>
<dbReference type="InterPro" id="IPR007298">
    <property type="entry name" value="Cu-R_lipoprotein_NlpE"/>
</dbReference>
<organism evidence="2 3">
    <name type="scientific">Profundicola chukchiensis</name>
    <dbReference type="NCBI Taxonomy" id="2961959"/>
    <lineage>
        <taxon>Bacteria</taxon>
        <taxon>Pseudomonadati</taxon>
        <taxon>Bacteroidota</taxon>
        <taxon>Flavobacteriia</taxon>
        <taxon>Flavobacteriales</taxon>
        <taxon>Weeksellaceae</taxon>
        <taxon>Profundicola</taxon>
    </lineage>
</organism>
<evidence type="ECO:0000313" key="2">
    <source>
        <dbReference type="EMBL" id="MDG4944835.1"/>
    </source>
</evidence>
<dbReference type="AlphaFoldDB" id="A0A9X4RUJ8"/>
<evidence type="ECO:0000256" key="1">
    <source>
        <dbReference type="SAM" id="SignalP"/>
    </source>
</evidence>
<evidence type="ECO:0000313" key="3">
    <source>
        <dbReference type="Proteomes" id="UP001152599"/>
    </source>
</evidence>
<comment type="caution">
    <text evidence="2">The sequence shown here is derived from an EMBL/GenBank/DDBJ whole genome shotgun (WGS) entry which is preliminary data.</text>
</comment>
<feature type="chain" id="PRO_5040851650" evidence="1">
    <location>
        <begin position="22"/>
        <end position="145"/>
    </location>
</feature>
<proteinExistence type="predicted"/>
<dbReference type="Gene3D" id="2.40.128.640">
    <property type="match status" value="1"/>
</dbReference>
<dbReference type="Pfam" id="PF04170">
    <property type="entry name" value="NlpE"/>
    <property type="match status" value="1"/>
</dbReference>
<accession>A0A9X4RUJ8</accession>
<gene>
    <name evidence="2" type="ORF">NMK71_00260</name>
</gene>
<keyword evidence="1" id="KW-0732">Signal</keyword>
<feature type="signal peptide" evidence="1">
    <location>
        <begin position="1"/>
        <end position="21"/>
    </location>
</feature>
<reference evidence="2" key="1">
    <citation type="submission" date="2022-07" db="EMBL/GenBank/DDBJ databases">
        <title>Description and genome-wide analysis of Profundicola chukchiensis gen. nov., sp. nov., marine bacteria isolated from bottom sediments of the Chukchi Sea.</title>
        <authorList>
            <person name="Romanenko L."/>
            <person name="Otstavnykh N."/>
            <person name="Kurilenko V."/>
            <person name="Eremeev V."/>
            <person name="Velansky P."/>
            <person name="Mikhailov V."/>
            <person name="Isaeva M."/>
        </authorList>
    </citation>
    <scope>NUCLEOTIDE SEQUENCE</scope>
    <source>
        <strain evidence="2">KMM 9713</strain>
    </source>
</reference>
<dbReference type="PROSITE" id="PS51257">
    <property type="entry name" value="PROKAR_LIPOPROTEIN"/>
    <property type="match status" value="1"/>
</dbReference>
<dbReference type="EMBL" id="JANCMU010000001">
    <property type="protein sequence ID" value="MDG4944835.1"/>
    <property type="molecule type" value="Genomic_DNA"/>
</dbReference>